<dbReference type="Proteomes" id="UP000581206">
    <property type="component" value="Unassembled WGS sequence"/>
</dbReference>
<evidence type="ECO:0000313" key="3">
    <source>
        <dbReference type="EMBL" id="NKY21686.1"/>
    </source>
</evidence>
<keyword evidence="4" id="KW-1185">Reference proteome</keyword>
<protein>
    <submittedName>
        <fullName evidence="3">DUF4244 domain-containing protein</fullName>
    </submittedName>
</protein>
<dbReference type="AlphaFoldDB" id="A0A7X6QY73"/>
<comment type="caution">
    <text evidence="3">The sequence shown here is derived from an EMBL/GenBank/DDBJ whole genome shotgun (WGS) entry which is preliminary data.</text>
</comment>
<name>A0A7X6QY73_9CELL</name>
<dbReference type="InterPro" id="IPR025338">
    <property type="entry name" value="DUF4244"/>
</dbReference>
<sequence>MTRTQADGPRTPEQHGPSLQEQHDPVPPEPRSPSIQESRSPSVQEQRSPSVQEPRGPWFPEECGTQIPQQRGPAEERSTRADVAAATITAHQTLLGGARRPGQVESADEAPLAEVVQLRTPAAPTRPRRRWRRGLPDAGMATAEYAVVLLAAVGFAGLLIVILTSAEVREALTGLVRGALSV</sequence>
<evidence type="ECO:0000256" key="2">
    <source>
        <dbReference type="SAM" id="Phobius"/>
    </source>
</evidence>
<gene>
    <name evidence="3" type="ORF">HGA03_03295</name>
</gene>
<feature type="transmembrane region" description="Helical" evidence="2">
    <location>
        <begin position="138"/>
        <end position="163"/>
    </location>
</feature>
<feature type="compositionally biased region" description="Polar residues" evidence="1">
    <location>
        <begin position="33"/>
        <end position="51"/>
    </location>
</feature>
<evidence type="ECO:0000313" key="4">
    <source>
        <dbReference type="Proteomes" id="UP000581206"/>
    </source>
</evidence>
<accession>A0A7X6QY73</accession>
<feature type="region of interest" description="Disordered" evidence="1">
    <location>
        <begin position="1"/>
        <end position="81"/>
    </location>
</feature>
<reference evidence="3 4" key="1">
    <citation type="submission" date="2020-04" db="EMBL/GenBank/DDBJ databases">
        <title>MicrobeNet Type strains.</title>
        <authorList>
            <person name="Nicholson A.C."/>
        </authorList>
    </citation>
    <scope>NUCLEOTIDE SEQUENCE [LARGE SCALE GENOMIC DNA]</scope>
    <source>
        <strain evidence="3 4">ATCC BAA-788</strain>
    </source>
</reference>
<organism evidence="3 4">
    <name type="scientific">Cellulomonas denverensis</name>
    <dbReference type="NCBI Taxonomy" id="264297"/>
    <lineage>
        <taxon>Bacteria</taxon>
        <taxon>Bacillati</taxon>
        <taxon>Actinomycetota</taxon>
        <taxon>Actinomycetes</taxon>
        <taxon>Micrococcales</taxon>
        <taxon>Cellulomonadaceae</taxon>
        <taxon>Cellulomonas</taxon>
    </lineage>
</organism>
<dbReference type="Pfam" id="PF14029">
    <property type="entry name" value="DUF4244"/>
    <property type="match status" value="1"/>
</dbReference>
<dbReference type="EMBL" id="JAAXOX010000001">
    <property type="protein sequence ID" value="NKY21686.1"/>
    <property type="molecule type" value="Genomic_DNA"/>
</dbReference>
<evidence type="ECO:0000256" key="1">
    <source>
        <dbReference type="SAM" id="MobiDB-lite"/>
    </source>
</evidence>
<keyword evidence="2" id="KW-1133">Transmembrane helix</keyword>
<keyword evidence="2" id="KW-0472">Membrane</keyword>
<keyword evidence="2" id="KW-0812">Transmembrane</keyword>
<proteinExistence type="predicted"/>